<comment type="caution">
    <text evidence="1">The sequence shown here is derived from an EMBL/GenBank/DDBJ whole genome shotgun (WGS) entry which is preliminary data.</text>
</comment>
<evidence type="ECO:0000313" key="1">
    <source>
        <dbReference type="EMBL" id="KAL0416525.1"/>
    </source>
</evidence>
<name>A0AAW2UI18_9LAMI</name>
<dbReference type="EMBL" id="JACGWN010000012">
    <property type="protein sequence ID" value="KAL0416525.1"/>
    <property type="molecule type" value="Genomic_DNA"/>
</dbReference>
<protein>
    <recommendedName>
        <fullName evidence="2">Gag-pol polyprotein</fullName>
    </recommendedName>
</protein>
<organism evidence="1">
    <name type="scientific">Sesamum latifolium</name>
    <dbReference type="NCBI Taxonomy" id="2727402"/>
    <lineage>
        <taxon>Eukaryota</taxon>
        <taxon>Viridiplantae</taxon>
        <taxon>Streptophyta</taxon>
        <taxon>Embryophyta</taxon>
        <taxon>Tracheophyta</taxon>
        <taxon>Spermatophyta</taxon>
        <taxon>Magnoliopsida</taxon>
        <taxon>eudicotyledons</taxon>
        <taxon>Gunneridae</taxon>
        <taxon>Pentapetalae</taxon>
        <taxon>asterids</taxon>
        <taxon>lamiids</taxon>
        <taxon>Lamiales</taxon>
        <taxon>Pedaliaceae</taxon>
        <taxon>Sesamum</taxon>
    </lineage>
</organism>
<accession>A0AAW2UI18</accession>
<reference evidence="1" key="2">
    <citation type="journal article" date="2024" name="Plant">
        <title>Genomic evolution and insights into agronomic trait innovations of Sesamum species.</title>
        <authorList>
            <person name="Miao H."/>
            <person name="Wang L."/>
            <person name="Qu L."/>
            <person name="Liu H."/>
            <person name="Sun Y."/>
            <person name="Le M."/>
            <person name="Wang Q."/>
            <person name="Wei S."/>
            <person name="Zheng Y."/>
            <person name="Lin W."/>
            <person name="Duan Y."/>
            <person name="Cao H."/>
            <person name="Xiong S."/>
            <person name="Wang X."/>
            <person name="Wei L."/>
            <person name="Li C."/>
            <person name="Ma Q."/>
            <person name="Ju M."/>
            <person name="Zhao R."/>
            <person name="Li G."/>
            <person name="Mu C."/>
            <person name="Tian Q."/>
            <person name="Mei H."/>
            <person name="Zhang T."/>
            <person name="Gao T."/>
            <person name="Zhang H."/>
        </authorList>
    </citation>
    <scope>NUCLEOTIDE SEQUENCE</scope>
    <source>
        <strain evidence="1">KEN1</strain>
    </source>
</reference>
<sequence length="97" mass="10954">MVDKRVTLVVAEVSILTDAVEVKVDSMQSEMNLLKRVVGRKEDCAPMSKIKVLDPKPFGDARSAKELENFLWDMKTYFQATRIPDAEKVSITSYVSD</sequence>
<proteinExistence type="predicted"/>
<dbReference type="AlphaFoldDB" id="A0AAW2UI18"/>
<evidence type="ECO:0008006" key="2">
    <source>
        <dbReference type="Google" id="ProtNLM"/>
    </source>
</evidence>
<reference evidence="1" key="1">
    <citation type="submission" date="2020-06" db="EMBL/GenBank/DDBJ databases">
        <authorList>
            <person name="Li T."/>
            <person name="Hu X."/>
            <person name="Zhang T."/>
            <person name="Song X."/>
            <person name="Zhang H."/>
            <person name="Dai N."/>
            <person name="Sheng W."/>
            <person name="Hou X."/>
            <person name="Wei L."/>
        </authorList>
    </citation>
    <scope>NUCLEOTIDE SEQUENCE</scope>
    <source>
        <strain evidence="1">KEN1</strain>
        <tissue evidence="1">Leaf</tissue>
    </source>
</reference>
<gene>
    <name evidence="1" type="ORF">Slati_3484400</name>
</gene>